<feature type="signal peptide" evidence="13">
    <location>
        <begin position="1"/>
        <end position="17"/>
    </location>
</feature>
<feature type="chain" id="PRO_5009385557" description="Molybdate-anion transporter" evidence="13">
    <location>
        <begin position="18"/>
        <end position="471"/>
    </location>
</feature>
<dbReference type="EMBL" id="ADBL01001398">
    <property type="status" value="NOT_ANNOTATED_CDS"/>
    <property type="molecule type" value="Genomic_DNA"/>
</dbReference>
<evidence type="ECO:0000256" key="10">
    <source>
        <dbReference type="ARBA" id="ARBA00030646"/>
    </source>
</evidence>
<dbReference type="Gene3D" id="1.20.1250.20">
    <property type="entry name" value="MFS general substrate transporter like domains"/>
    <property type="match status" value="1"/>
</dbReference>
<dbReference type="SUPFAM" id="SSF103473">
    <property type="entry name" value="MFS general substrate transporter"/>
    <property type="match status" value="1"/>
</dbReference>
<dbReference type="OrthoDB" id="263957at2759"/>
<reference evidence="15" key="4">
    <citation type="journal article" date="2015" name="G3 (Bethesda)">
        <title>Genome sequences of three phytopathogenic species of the Magnaporthaceae family of fungi.</title>
        <authorList>
            <person name="Okagaki L.H."/>
            <person name="Nunes C.C."/>
            <person name="Sailsbery J."/>
            <person name="Clay B."/>
            <person name="Brown D."/>
            <person name="John T."/>
            <person name="Oh Y."/>
            <person name="Young N."/>
            <person name="Fitzgerald M."/>
            <person name="Haas B.J."/>
            <person name="Zeng Q."/>
            <person name="Young S."/>
            <person name="Adiconis X."/>
            <person name="Fan L."/>
            <person name="Levin J.Z."/>
            <person name="Mitchell T.K."/>
            <person name="Okubara P.A."/>
            <person name="Farman M.L."/>
            <person name="Kohn L.M."/>
            <person name="Birren B."/>
            <person name="Ma L.-J."/>
            <person name="Dean R.A."/>
        </authorList>
    </citation>
    <scope>NUCLEOTIDE SEQUENCE</scope>
    <source>
        <strain evidence="15">ATCC 64411 / 73-15</strain>
    </source>
</reference>
<evidence type="ECO:0000256" key="4">
    <source>
        <dbReference type="ARBA" id="ARBA00022448"/>
    </source>
</evidence>
<dbReference type="Pfam" id="PF05631">
    <property type="entry name" value="MFS_5"/>
    <property type="match status" value="1"/>
</dbReference>
<dbReference type="PANTHER" id="PTHR23516">
    <property type="entry name" value="SAM (S-ADENOSYL METHIONINE) TRANSPORTER"/>
    <property type="match status" value="1"/>
</dbReference>
<evidence type="ECO:0000256" key="11">
    <source>
        <dbReference type="ARBA" id="ARBA00032555"/>
    </source>
</evidence>
<keyword evidence="5" id="KW-1003">Cell membrane</keyword>
<feature type="transmembrane region" description="Helical" evidence="12">
    <location>
        <begin position="445"/>
        <end position="464"/>
    </location>
</feature>
<evidence type="ECO:0000256" key="12">
    <source>
        <dbReference type="SAM" id="Phobius"/>
    </source>
</evidence>
<evidence type="ECO:0000256" key="7">
    <source>
        <dbReference type="ARBA" id="ARBA00022989"/>
    </source>
</evidence>
<dbReference type="VEuPathDB" id="FungiDB:MAPG_05858"/>
<feature type="transmembrane region" description="Helical" evidence="12">
    <location>
        <begin position="349"/>
        <end position="368"/>
    </location>
</feature>
<dbReference type="Proteomes" id="UP000011715">
    <property type="component" value="Unassembled WGS sequence"/>
</dbReference>
<comment type="subcellular location">
    <subcellularLocation>
        <location evidence="2">Cell membrane</location>
        <topology evidence="2">Multi-pass membrane protein</topology>
    </subcellularLocation>
</comment>
<gene>
    <name evidence="14" type="ORF">MAPG_05858</name>
</gene>
<comment type="function">
    <text evidence="1">Mediates high-affinity intracellular uptake of the rare oligo-element molybdenum.</text>
</comment>
<evidence type="ECO:0000313" key="16">
    <source>
        <dbReference type="Proteomes" id="UP000011715"/>
    </source>
</evidence>
<sequence length="471" mass="49897">MDVYQLNLAGLVGLCGALFLAQRKPAAPAAKEAEKKKDVKAGSSDGEAASQWAFLVVFSLVMGSDWLQGPFLYSLYRDEHGVSAELVSTLYTTGFLSGAAGGYVAGSLADRHGRKRACLLFCAVYAASCLLTAAPSPVASVPLLLAGRVLGGIGTSLLFSVFESWMVTDFAERGLADKGHDLSRTFGLMSTLNSVVAIASGVFSEWLVATTGTRRSPFYAAVGLLGVAAWVIATRFDENYGRSANTKTKNDAADDKNKPQTLVDNTTKLSWILSDPKVLALGLASTMFEGSMYLFVFFWSPALNAARDADADATGGGLPYGVIFASFMATTLAASLAFNLVMERKLVRYSVLMIGILAAADLCFAALSTSSGAAARSEQATFWLFCAFEACVGVYWPCMGYLKGRLIEDGARARVYSVLRVPLNLFVVVSLFLTRDAGGGGHAAVFGVCAKLLLASCAGLWAMVMNEENVP</sequence>
<dbReference type="eggNOG" id="KOG4332">
    <property type="taxonomic scope" value="Eukaryota"/>
</dbReference>
<reference evidence="16" key="2">
    <citation type="submission" date="2010-05" db="EMBL/GenBank/DDBJ databases">
        <title>The genome sequence of Magnaporthe poae strain ATCC 64411.</title>
        <authorList>
            <person name="Ma L.-J."/>
            <person name="Dead R."/>
            <person name="Young S."/>
            <person name="Zeng Q."/>
            <person name="Koehrsen M."/>
            <person name="Alvarado L."/>
            <person name="Berlin A."/>
            <person name="Chapman S.B."/>
            <person name="Chen Z."/>
            <person name="Freedman E."/>
            <person name="Gellesch M."/>
            <person name="Goldberg J."/>
            <person name="Griggs A."/>
            <person name="Gujja S."/>
            <person name="Heilman E.R."/>
            <person name="Heiman D."/>
            <person name="Hepburn T."/>
            <person name="Howarth C."/>
            <person name="Jen D."/>
            <person name="Larson L."/>
            <person name="Mehta T."/>
            <person name="Neiman D."/>
            <person name="Pearson M."/>
            <person name="Roberts A."/>
            <person name="Saif S."/>
            <person name="Shea T."/>
            <person name="Shenoy N."/>
            <person name="Sisk P."/>
            <person name="Stolte C."/>
            <person name="Sykes S."/>
            <person name="Walk T."/>
            <person name="White J."/>
            <person name="Yandava C."/>
            <person name="Haas B."/>
            <person name="Nusbaum C."/>
            <person name="Birren B."/>
        </authorList>
    </citation>
    <scope>NUCLEOTIDE SEQUENCE [LARGE SCALE GENOMIC DNA]</scope>
    <source>
        <strain evidence="16">ATCC 64411 / 73-15</strain>
    </source>
</reference>
<keyword evidence="13" id="KW-0732">Signal</keyword>
<dbReference type="GO" id="GO:0005886">
    <property type="term" value="C:plasma membrane"/>
    <property type="evidence" value="ECO:0007669"/>
    <property type="project" value="UniProtKB-SubCell"/>
</dbReference>
<reference evidence="15" key="5">
    <citation type="submission" date="2015-06" db="UniProtKB">
        <authorList>
            <consortium name="EnsemblFungi"/>
        </authorList>
    </citation>
    <scope>IDENTIFICATION</scope>
    <source>
        <strain evidence="15">ATCC 64411</strain>
    </source>
</reference>
<feature type="transmembrane region" description="Helical" evidence="12">
    <location>
        <begin position="216"/>
        <end position="233"/>
    </location>
</feature>
<dbReference type="AlphaFoldDB" id="A0A0C4E0I3"/>
<dbReference type="PANTHER" id="PTHR23516:SF1">
    <property type="entry name" value="MOLYBDATE-ANION TRANSPORTER"/>
    <property type="match status" value="1"/>
</dbReference>
<keyword evidence="6 12" id="KW-0812">Transmembrane</keyword>
<proteinExistence type="predicted"/>
<dbReference type="OMA" id="CCGWVVL"/>
<reference evidence="14" key="3">
    <citation type="submission" date="2011-03" db="EMBL/GenBank/DDBJ databases">
        <title>Annotation of Magnaporthe poae ATCC 64411.</title>
        <authorList>
            <person name="Ma L.-J."/>
            <person name="Dead R."/>
            <person name="Young S.K."/>
            <person name="Zeng Q."/>
            <person name="Gargeya S."/>
            <person name="Fitzgerald M."/>
            <person name="Haas B."/>
            <person name="Abouelleil A."/>
            <person name="Alvarado L."/>
            <person name="Arachchi H.M."/>
            <person name="Berlin A."/>
            <person name="Brown A."/>
            <person name="Chapman S.B."/>
            <person name="Chen Z."/>
            <person name="Dunbar C."/>
            <person name="Freedman E."/>
            <person name="Gearin G."/>
            <person name="Gellesch M."/>
            <person name="Goldberg J."/>
            <person name="Griggs A."/>
            <person name="Gujja S."/>
            <person name="Heiman D."/>
            <person name="Howarth C."/>
            <person name="Larson L."/>
            <person name="Lui A."/>
            <person name="MacDonald P.J.P."/>
            <person name="Mehta T."/>
            <person name="Montmayeur A."/>
            <person name="Murphy C."/>
            <person name="Neiman D."/>
            <person name="Pearson M."/>
            <person name="Priest M."/>
            <person name="Roberts A."/>
            <person name="Saif S."/>
            <person name="Shea T."/>
            <person name="Shenoy N."/>
            <person name="Sisk P."/>
            <person name="Stolte C."/>
            <person name="Sykes S."/>
            <person name="Yandava C."/>
            <person name="Wortman J."/>
            <person name="Nusbaum C."/>
            <person name="Birren B."/>
        </authorList>
    </citation>
    <scope>NUCLEOTIDE SEQUENCE</scope>
    <source>
        <strain evidence="14">ATCC 64411</strain>
    </source>
</reference>
<keyword evidence="4" id="KW-0813">Transport</keyword>
<accession>A0A0C4E0I3</accession>
<dbReference type="InterPro" id="IPR036259">
    <property type="entry name" value="MFS_trans_sf"/>
</dbReference>
<dbReference type="EnsemblFungi" id="MAPG_05858T0">
    <property type="protein sequence ID" value="MAPG_05858T0"/>
    <property type="gene ID" value="MAPG_05858"/>
</dbReference>
<evidence type="ECO:0000256" key="5">
    <source>
        <dbReference type="ARBA" id="ARBA00022475"/>
    </source>
</evidence>
<evidence type="ECO:0000313" key="14">
    <source>
        <dbReference type="EMBL" id="KLU86850.1"/>
    </source>
</evidence>
<feature type="transmembrane region" description="Helical" evidence="12">
    <location>
        <begin position="186"/>
        <end position="204"/>
    </location>
</feature>
<keyword evidence="9 12" id="KW-0472">Membrane</keyword>
<feature type="transmembrane region" description="Helical" evidence="12">
    <location>
        <begin position="49"/>
        <end position="67"/>
    </location>
</feature>
<feature type="transmembrane region" description="Helical" evidence="12">
    <location>
        <begin position="320"/>
        <end position="342"/>
    </location>
</feature>
<keyword evidence="8" id="KW-0406">Ion transport</keyword>
<keyword evidence="16" id="KW-1185">Reference proteome</keyword>
<evidence type="ECO:0000256" key="3">
    <source>
        <dbReference type="ARBA" id="ARBA00021242"/>
    </source>
</evidence>
<keyword evidence="7 12" id="KW-1133">Transmembrane helix</keyword>
<feature type="transmembrane region" description="Helical" evidence="12">
    <location>
        <begin position="278"/>
        <end position="300"/>
    </location>
</feature>
<protein>
    <recommendedName>
        <fullName evidence="3">Molybdate-anion transporter</fullName>
    </recommendedName>
    <alternativeName>
        <fullName evidence="10">Major facilitator superfamily domain-containing protein 5</fullName>
    </alternativeName>
    <alternativeName>
        <fullName evidence="11">Molybdate transporter 2 homolog</fullName>
    </alternativeName>
</protein>
<evidence type="ECO:0000256" key="9">
    <source>
        <dbReference type="ARBA" id="ARBA00023136"/>
    </source>
</evidence>
<evidence type="ECO:0000256" key="8">
    <source>
        <dbReference type="ARBA" id="ARBA00023065"/>
    </source>
</evidence>
<evidence type="ECO:0000313" key="15">
    <source>
        <dbReference type="EnsemblFungi" id="MAPG_05858T0"/>
    </source>
</evidence>
<feature type="transmembrane region" description="Helical" evidence="12">
    <location>
        <begin position="117"/>
        <end position="139"/>
    </location>
</feature>
<dbReference type="InterPro" id="IPR008509">
    <property type="entry name" value="MOT2/MFSD5"/>
</dbReference>
<evidence type="ECO:0000256" key="13">
    <source>
        <dbReference type="SAM" id="SignalP"/>
    </source>
</evidence>
<dbReference type="EMBL" id="GL876969">
    <property type="protein sequence ID" value="KLU86850.1"/>
    <property type="molecule type" value="Genomic_DNA"/>
</dbReference>
<evidence type="ECO:0000256" key="2">
    <source>
        <dbReference type="ARBA" id="ARBA00004651"/>
    </source>
</evidence>
<feature type="transmembrane region" description="Helical" evidence="12">
    <location>
        <begin position="380"/>
        <end position="402"/>
    </location>
</feature>
<name>A0A0C4E0I3_MAGP6</name>
<feature type="transmembrane region" description="Helical" evidence="12">
    <location>
        <begin position="145"/>
        <end position="165"/>
    </location>
</feature>
<reference evidence="14" key="1">
    <citation type="submission" date="2010-05" db="EMBL/GenBank/DDBJ databases">
        <title>The Genome Sequence of Magnaporthe poae strain ATCC 64411.</title>
        <authorList>
            <consortium name="The Broad Institute Genome Sequencing Platform"/>
            <consortium name="Broad Institute Genome Sequencing Center for Infectious Disease"/>
            <person name="Ma L.-J."/>
            <person name="Dead R."/>
            <person name="Young S."/>
            <person name="Zeng Q."/>
            <person name="Koehrsen M."/>
            <person name="Alvarado L."/>
            <person name="Berlin A."/>
            <person name="Chapman S.B."/>
            <person name="Chen Z."/>
            <person name="Freedman E."/>
            <person name="Gellesch M."/>
            <person name="Goldberg J."/>
            <person name="Griggs A."/>
            <person name="Gujja S."/>
            <person name="Heilman E.R."/>
            <person name="Heiman D."/>
            <person name="Hepburn T."/>
            <person name="Howarth C."/>
            <person name="Jen D."/>
            <person name="Larson L."/>
            <person name="Mehta T."/>
            <person name="Neiman D."/>
            <person name="Pearson M."/>
            <person name="Roberts A."/>
            <person name="Saif S."/>
            <person name="Shea T."/>
            <person name="Shenoy N."/>
            <person name="Sisk P."/>
            <person name="Stolte C."/>
            <person name="Sykes S."/>
            <person name="Walk T."/>
            <person name="White J."/>
            <person name="Yandava C."/>
            <person name="Haas B."/>
            <person name="Nusbaum C."/>
            <person name="Birren B."/>
        </authorList>
    </citation>
    <scope>NUCLEOTIDE SEQUENCE</scope>
    <source>
        <strain evidence="14">ATCC 64411</strain>
    </source>
</reference>
<evidence type="ECO:0000256" key="1">
    <source>
        <dbReference type="ARBA" id="ARBA00003019"/>
    </source>
</evidence>
<dbReference type="GO" id="GO:0006811">
    <property type="term" value="P:monoatomic ion transport"/>
    <property type="evidence" value="ECO:0007669"/>
    <property type="project" value="UniProtKB-KW"/>
</dbReference>
<evidence type="ECO:0000256" key="6">
    <source>
        <dbReference type="ARBA" id="ARBA00022692"/>
    </source>
</evidence>
<dbReference type="GO" id="GO:0015098">
    <property type="term" value="F:molybdate ion transmembrane transporter activity"/>
    <property type="evidence" value="ECO:0007669"/>
    <property type="project" value="InterPro"/>
</dbReference>
<feature type="transmembrane region" description="Helical" evidence="12">
    <location>
        <begin position="414"/>
        <end position="433"/>
    </location>
</feature>
<organism evidence="15 16">
    <name type="scientific">Magnaporthiopsis poae (strain ATCC 64411 / 73-15)</name>
    <name type="common">Kentucky bluegrass fungus</name>
    <name type="synonym">Magnaporthe poae</name>
    <dbReference type="NCBI Taxonomy" id="644358"/>
    <lineage>
        <taxon>Eukaryota</taxon>
        <taxon>Fungi</taxon>
        <taxon>Dikarya</taxon>
        <taxon>Ascomycota</taxon>
        <taxon>Pezizomycotina</taxon>
        <taxon>Sordariomycetes</taxon>
        <taxon>Sordariomycetidae</taxon>
        <taxon>Magnaporthales</taxon>
        <taxon>Magnaporthaceae</taxon>
        <taxon>Magnaporthiopsis</taxon>
    </lineage>
</organism>